<dbReference type="Gene3D" id="3.40.50.1110">
    <property type="entry name" value="SGNH hydrolase"/>
    <property type="match status" value="1"/>
</dbReference>
<reference evidence="3 4" key="1">
    <citation type="submission" date="2018-01" db="EMBL/GenBank/DDBJ databases">
        <title>Genome sequence of a Cantenovulum-like bacteria.</title>
        <authorList>
            <person name="Tan W.R."/>
            <person name="Lau N.-S."/>
            <person name="Go F."/>
            <person name="Amirul A.-A.A."/>
        </authorList>
    </citation>
    <scope>NUCLEOTIDE SEQUENCE [LARGE SCALE GENOMIC DNA]</scope>
    <source>
        <strain evidence="3 4">CCB-QB4</strain>
    </source>
</reference>
<evidence type="ECO:0000313" key="3">
    <source>
        <dbReference type="EMBL" id="AWB65141.1"/>
    </source>
</evidence>
<proteinExistence type="predicted"/>
<dbReference type="Pfam" id="PF03629">
    <property type="entry name" value="SASA"/>
    <property type="match status" value="1"/>
</dbReference>
<dbReference type="InterPro" id="IPR036514">
    <property type="entry name" value="SGNH_hydro_sf"/>
</dbReference>
<accession>A0A2S0VLR5</accession>
<dbReference type="RefSeq" id="WP_108601218.1">
    <property type="nucleotide sequence ID" value="NZ_CP026604.1"/>
</dbReference>
<dbReference type="AlphaFoldDB" id="A0A2S0VLR5"/>
<evidence type="ECO:0000313" key="4">
    <source>
        <dbReference type="Proteomes" id="UP000244441"/>
    </source>
</evidence>
<dbReference type="EMBL" id="CP026604">
    <property type="protein sequence ID" value="AWB65141.1"/>
    <property type="molecule type" value="Genomic_DNA"/>
</dbReference>
<evidence type="ECO:0000259" key="2">
    <source>
        <dbReference type="Pfam" id="PF03629"/>
    </source>
</evidence>
<dbReference type="PANTHER" id="PTHR31988">
    <property type="entry name" value="ESTERASE, PUTATIVE (DUF303)-RELATED"/>
    <property type="match status" value="1"/>
</dbReference>
<dbReference type="PROSITE" id="PS51257">
    <property type="entry name" value="PROKAR_LIPOPROTEIN"/>
    <property type="match status" value="1"/>
</dbReference>
<feature type="domain" description="Sialate O-acetylesterase" evidence="2">
    <location>
        <begin position="29"/>
        <end position="249"/>
    </location>
</feature>
<keyword evidence="4" id="KW-1185">Reference proteome</keyword>
<gene>
    <name evidence="3" type="ORF">C2869_01195</name>
</gene>
<sequence length="255" mass="28480">MKKLLLIATVWLLQSCSYLPDNADKQKNMDIYLLIGQSNMAGRAPIPAEPPLTEDQHLVAAKAFVLNGEGQMIPAQHPLNLYSTIRKKVSMQKAGPGLSFARTMLHNQTANKIGLVVNARGGTKIEQWCDDCQYYKDAIARAKLATRYGTLKGILWLQGESDVKQPKGYLEKLSDLVGRLRQDLALPHIPFVAAQVYQMPAINQQIAQLPNWVENTGVVSTHDLHAPDKLHFDFASVETIGRRFAHEMLTLQQKN</sequence>
<keyword evidence="1" id="KW-0378">Hydrolase</keyword>
<name>A0A2S0VLR5_9ALTE</name>
<dbReference type="GO" id="GO:0016788">
    <property type="term" value="F:hydrolase activity, acting on ester bonds"/>
    <property type="evidence" value="ECO:0007669"/>
    <property type="project" value="UniProtKB-ARBA"/>
</dbReference>
<dbReference type="InterPro" id="IPR052940">
    <property type="entry name" value="Carb_Esterase_6"/>
</dbReference>
<dbReference type="Proteomes" id="UP000244441">
    <property type="component" value="Chromosome"/>
</dbReference>
<protein>
    <recommendedName>
        <fullName evidence="2">Sialate O-acetylesterase domain-containing protein</fullName>
    </recommendedName>
</protein>
<evidence type="ECO:0000256" key="1">
    <source>
        <dbReference type="ARBA" id="ARBA00022801"/>
    </source>
</evidence>
<dbReference type="PANTHER" id="PTHR31988:SF19">
    <property type="entry name" value="9-O-ACETYL-N-ACETYLNEURAMINIC ACID DEACETYLASE-RELATED"/>
    <property type="match status" value="1"/>
</dbReference>
<organism evidence="3 4">
    <name type="scientific">Saccharobesus litoralis</name>
    <dbReference type="NCBI Taxonomy" id="2172099"/>
    <lineage>
        <taxon>Bacteria</taxon>
        <taxon>Pseudomonadati</taxon>
        <taxon>Pseudomonadota</taxon>
        <taxon>Gammaproteobacteria</taxon>
        <taxon>Alteromonadales</taxon>
        <taxon>Alteromonadaceae</taxon>
        <taxon>Saccharobesus</taxon>
    </lineage>
</organism>
<dbReference type="KEGG" id="cate:C2869_01195"/>
<dbReference type="OrthoDB" id="6388074at2"/>
<dbReference type="InterPro" id="IPR005181">
    <property type="entry name" value="SASA"/>
</dbReference>
<dbReference type="SUPFAM" id="SSF52266">
    <property type="entry name" value="SGNH hydrolase"/>
    <property type="match status" value="1"/>
</dbReference>